<proteinExistence type="predicted"/>
<name>A0A5C6BWX9_9BACT</name>
<feature type="transmembrane region" description="Helical" evidence="2">
    <location>
        <begin position="436"/>
        <end position="455"/>
    </location>
</feature>
<dbReference type="OrthoDB" id="9759690at2"/>
<evidence type="ECO:0000256" key="1">
    <source>
        <dbReference type="SAM" id="MobiDB-lite"/>
    </source>
</evidence>
<dbReference type="InterPro" id="IPR001193">
    <property type="entry name" value="MBTPS2"/>
</dbReference>
<dbReference type="Proteomes" id="UP000319908">
    <property type="component" value="Unassembled WGS sequence"/>
</dbReference>
<organism evidence="3 4">
    <name type="scientific">Allorhodopirellula heiligendammensis</name>
    <dbReference type="NCBI Taxonomy" id="2714739"/>
    <lineage>
        <taxon>Bacteria</taxon>
        <taxon>Pseudomonadati</taxon>
        <taxon>Planctomycetota</taxon>
        <taxon>Planctomycetia</taxon>
        <taxon>Pirellulales</taxon>
        <taxon>Pirellulaceae</taxon>
        <taxon>Allorhodopirellula</taxon>
    </lineage>
</organism>
<dbReference type="PANTHER" id="PTHR13325">
    <property type="entry name" value="PROTEASE M50 MEMBRANE-BOUND TRANSCRIPTION FACTOR SITE 2 PROTEASE"/>
    <property type="match status" value="1"/>
</dbReference>
<keyword evidence="4" id="KW-1185">Reference proteome</keyword>
<feature type="transmembrane region" description="Helical" evidence="2">
    <location>
        <begin position="476"/>
        <end position="497"/>
    </location>
</feature>
<dbReference type="GO" id="GO:0005737">
    <property type="term" value="C:cytoplasm"/>
    <property type="evidence" value="ECO:0007669"/>
    <property type="project" value="TreeGrafter"/>
</dbReference>
<evidence type="ECO:0000313" key="3">
    <source>
        <dbReference type="EMBL" id="TWU16800.1"/>
    </source>
</evidence>
<dbReference type="EMBL" id="SJPU01000002">
    <property type="protein sequence ID" value="TWU16800.1"/>
    <property type="molecule type" value="Genomic_DNA"/>
</dbReference>
<dbReference type="GO" id="GO:0004222">
    <property type="term" value="F:metalloendopeptidase activity"/>
    <property type="evidence" value="ECO:0007669"/>
    <property type="project" value="InterPro"/>
</dbReference>
<evidence type="ECO:0000256" key="2">
    <source>
        <dbReference type="SAM" id="Phobius"/>
    </source>
</evidence>
<accession>A0A5C6BWX9</accession>
<gene>
    <name evidence="3" type="ORF">Poly21_40070</name>
</gene>
<evidence type="ECO:0000313" key="4">
    <source>
        <dbReference type="Proteomes" id="UP000319908"/>
    </source>
</evidence>
<keyword evidence="2" id="KW-0812">Transmembrane</keyword>
<feature type="region of interest" description="Disordered" evidence="1">
    <location>
        <begin position="136"/>
        <end position="160"/>
    </location>
</feature>
<dbReference type="PANTHER" id="PTHR13325:SF3">
    <property type="entry name" value="MEMBRANE-BOUND TRANSCRIPTION FACTOR SITE-2 PROTEASE"/>
    <property type="match status" value="1"/>
</dbReference>
<feature type="transmembrane region" description="Helical" evidence="2">
    <location>
        <begin position="305"/>
        <end position="327"/>
    </location>
</feature>
<keyword evidence="2" id="KW-1133">Transmembrane helix</keyword>
<protein>
    <submittedName>
        <fullName evidence="3">Peptidase family M50</fullName>
    </submittedName>
</protein>
<dbReference type="GO" id="GO:0031293">
    <property type="term" value="P:membrane protein intracellular domain proteolysis"/>
    <property type="evidence" value="ECO:0007669"/>
    <property type="project" value="TreeGrafter"/>
</dbReference>
<dbReference type="RefSeq" id="WP_146408358.1">
    <property type="nucleotide sequence ID" value="NZ_SJPU01000002.1"/>
</dbReference>
<comment type="caution">
    <text evidence="3">The sequence shown here is derived from an EMBL/GenBank/DDBJ whole genome shotgun (WGS) entry which is preliminary data.</text>
</comment>
<feature type="transmembrane region" description="Helical" evidence="2">
    <location>
        <begin position="407"/>
        <end position="430"/>
    </location>
</feature>
<dbReference type="AlphaFoldDB" id="A0A5C6BWX9"/>
<feature type="transmembrane region" description="Helical" evidence="2">
    <location>
        <begin position="190"/>
        <end position="209"/>
    </location>
</feature>
<reference evidence="3 4" key="1">
    <citation type="journal article" date="2020" name="Antonie Van Leeuwenhoek">
        <title>Rhodopirellula heiligendammensis sp. nov., Rhodopirellula pilleata sp. nov., and Rhodopirellula solitaria sp. nov. isolated from natural or artificial marine surfaces in Northern Germany and California, USA, and emended description of the genus Rhodopirellula.</title>
        <authorList>
            <person name="Kallscheuer N."/>
            <person name="Wiegand S."/>
            <person name="Jogler M."/>
            <person name="Boedeker C."/>
            <person name="Peeters S.H."/>
            <person name="Rast P."/>
            <person name="Heuer A."/>
            <person name="Jetten M.S.M."/>
            <person name="Rohde M."/>
            <person name="Jogler C."/>
        </authorList>
    </citation>
    <scope>NUCLEOTIDE SEQUENCE [LARGE SCALE GENOMIC DNA]</scope>
    <source>
        <strain evidence="3 4">Poly21</strain>
    </source>
</reference>
<keyword evidence="2" id="KW-0472">Membrane</keyword>
<sequence>MSVPRLQLRPDLIMRRISLRDRCVWVLKDPLSRRLHFFEEAEFAILRRLRSSVAFANLAAYYRDRLPPAVLAQFLSSATRAGILVTTDGVAASPAWRPAPPPTRTAWWKNPLVIRLPGITPDRHALFQLSAGLFTPSGRPRRGRPAQLHRATRGSDAATARLAPEPQQIDDLRSVAAVPDTLRTERGTTVAIMTVVAAIIFLAALSIMLRQQDFIDDLANAGSHLAAPLAKSTSPWATGPLASTLLVFASAIAVTKIFHELAHAWVCHRLGGRCREIGVLLLFGIPCLYCDVSDAWLMPRRRDRILVSAAGVIAEWMVAAVAALVWAATRPGLLHDVSTLIVVVASVNTFLINANPLLRYDGYYILSDATGVPNLADEANLAIRRTWSNWCGTRSESPASASPQKWLVAYGIASNAYRLFVLGVIGWAVFSFLKVSIGYGAALPIVLVLGFTVLRQRWANLVMSGPRAHQSHDARWGGGILSVAILLGILVLTLVPLPHSVRVGSLIRPLGERPIYLSTAGILLPQETETQVRLDDWRLRIKELASRGRIAELESELAASRVDRIDHPSLSLIQPILADQIASEQENHRTLVNRLDQLSISIAPQEKLFAPPLRHVSRQEQIAGRWGWTGTPLQPANVGATLGEGTLLGRVGSPDRRVASLYVPEHTIDEVRIGQSVIFGYGGLPRGSIRGRVASISADPVDSAPEEVLAAGWLGSDPIDRDSTMVGTVHYEVIVALESVSSKTTLPARLVTPARIRFPASSLWSRWRRWFQQ</sequence>
<dbReference type="GO" id="GO:0016020">
    <property type="term" value="C:membrane"/>
    <property type="evidence" value="ECO:0007669"/>
    <property type="project" value="InterPro"/>
</dbReference>
<feature type="transmembrane region" description="Helical" evidence="2">
    <location>
        <begin position="333"/>
        <end position="352"/>
    </location>
</feature>